<feature type="region of interest" description="Disordered" evidence="1">
    <location>
        <begin position="1"/>
        <end position="30"/>
    </location>
</feature>
<accession>A0AA38HLE4</accession>
<sequence>MTAICIRATPDRRTLESEPPPMGSSKALNTENHSAHYGIVFIDGNEAAAFEDSLENRCQTNIDPDTWISSKKPQKIFERKNQTTTN</sequence>
<dbReference type="EMBL" id="JALNTZ010000010">
    <property type="protein sequence ID" value="KAJ3639910.1"/>
    <property type="molecule type" value="Genomic_DNA"/>
</dbReference>
<evidence type="ECO:0000256" key="1">
    <source>
        <dbReference type="SAM" id="MobiDB-lite"/>
    </source>
</evidence>
<dbReference type="Proteomes" id="UP001168821">
    <property type="component" value="Unassembled WGS sequence"/>
</dbReference>
<comment type="caution">
    <text evidence="2">The sequence shown here is derived from an EMBL/GenBank/DDBJ whole genome shotgun (WGS) entry which is preliminary data.</text>
</comment>
<reference evidence="2" key="1">
    <citation type="journal article" date="2023" name="G3 (Bethesda)">
        <title>Whole genome assemblies of Zophobas morio and Tenebrio molitor.</title>
        <authorList>
            <person name="Kaur S."/>
            <person name="Stinson S.A."/>
            <person name="diCenzo G.C."/>
        </authorList>
    </citation>
    <scope>NUCLEOTIDE SEQUENCE</scope>
    <source>
        <strain evidence="2">QUZm001</strain>
    </source>
</reference>
<evidence type="ECO:0000313" key="2">
    <source>
        <dbReference type="EMBL" id="KAJ3639910.1"/>
    </source>
</evidence>
<dbReference type="AlphaFoldDB" id="A0AA38HLE4"/>
<organism evidence="2 3">
    <name type="scientific">Zophobas morio</name>
    <dbReference type="NCBI Taxonomy" id="2755281"/>
    <lineage>
        <taxon>Eukaryota</taxon>
        <taxon>Metazoa</taxon>
        <taxon>Ecdysozoa</taxon>
        <taxon>Arthropoda</taxon>
        <taxon>Hexapoda</taxon>
        <taxon>Insecta</taxon>
        <taxon>Pterygota</taxon>
        <taxon>Neoptera</taxon>
        <taxon>Endopterygota</taxon>
        <taxon>Coleoptera</taxon>
        <taxon>Polyphaga</taxon>
        <taxon>Cucujiformia</taxon>
        <taxon>Tenebrionidae</taxon>
        <taxon>Zophobas</taxon>
    </lineage>
</organism>
<keyword evidence="3" id="KW-1185">Reference proteome</keyword>
<name>A0AA38HLE4_9CUCU</name>
<gene>
    <name evidence="2" type="ORF">Zmor_003239</name>
</gene>
<proteinExistence type="predicted"/>
<protein>
    <submittedName>
        <fullName evidence="2">Uncharacterized protein</fullName>
    </submittedName>
</protein>
<evidence type="ECO:0000313" key="3">
    <source>
        <dbReference type="Proteomes" id="UP001168821"/>
    </source>
</evidence>